<organism evidence="1 2">
    <name type="scientific">Bursaphelenchus xylophilus</name>
    <name type="common">Pinewood nematode worm</name>
    <name type="synonym">Aphelenchoides xylophilus</name>
    <dbReference type="NCBI Taxonomy" id="6326"/>
    <lineage>
        <taxon>Eukaryota</taxon>
        <taxon>Metazoa</taxon>
        <taxon>Ecdysozoa</taxon>
        <taxon>Nematoda</taxon>
        <taxon>Chromadorea</taxon>
        <taxon>Rhabditida</taxon>
        <taxon>Tylenchina</taxon>
        <taxon>Tylenchomorpha</taxon>
        <taxon>Aphelenchoidea</taxon>
        <taxon>Aphelenchoididae</taxon>
        <taxon>Bursaphelenchus</taxon>
    </lineage>
</organism>
<evidence type="ECO:0000313" key="1">
    <source>
        <dbReference type="Proteomes" id="UP000095284"/>
    </source>
</evidence>
<dbReference type="WBParaSite" id="BXY_0674600.1">
    <property type="protein sequence ID" value="BXY_0674600.1"/>
    <property type="gene ID" value="BXY_0674600"/>
</dbReference>
<accession>A0A1I7S171</accession>
<proteinExistence type="predicted"/>
<dbReference type="AlphaFoldDB" id="A0A1I7S171"/>
<evidence type="ECO:0000313" key="2">
    <source>
        <dbReference type="WBParaSite" id="BXY_0674600.1"/>
    </source>
</evidence>
<dbReference type="Proteomes" id="UP000095284">
    <property type="component" value="Unplaced"/>
</dbReference>
<name>A0A1I7S171_BURXY</name>
<protein>
    <submittedName>
        <fullName evidence="2">Acyl-CoA dehydrogenase</fullName>
    </submittedName>
</protein>
<reference evidence="2" key="1">
    <citation type="submission" date="2016-11" db="UniProtKB">
        <authorList>
            <consortium name="WormBaseParasite"/>
        </authorList>
    </citation>
    <scope>IDENTIFICATION</scope>
</reference>
<sequence>MSSGVAEWALAPIVEAAKRGGASTLGVSQLQGLVGGDVHDRSNFGHPVRMKVALLEVNCAGKMEMEI</sequence>